<protein>
    <submittedName>
        <fullName evidence="6">Immune-associated nucleotide-binding protein 12</fullName>
    </submittedName>
</protein>
<feature type="domain" description="AIG1-type G" evidence="5">
    <location>
        <begin position="37"/>
        <end position="253"/>
    </location>
</feature>
<evidence type="ECO:0000313" key="6">
    <source>
        <dbReference type="EMBL" id="GFN96251.1"/>
    </source>
</evidence>
<dbReference type="Gene3D" id="3.40.50.300">
    <property type="entry name" value="P-loop containing nucleotide triphosphate hydrolases"/>
    <property type="match status" value="1"/>
</dbReference>
<feature type="region of interest" description="Disordered" evidence="4">
    <location>
        <begin position="374"/>
        <end position="410"/>
    </location>
</feature>
<sequence length="492" mass="57350">MLSFVLGIDDAQRKFWLVRDIKRFLLGIFFSRNMASGQTVNLHLIGKQNSGKSATGNSIVGDRKFRHRSTDSYIKTSITVRQGQHADFTLYVWDWPGTDGRQSTSERIAKELKQEVQDYKFNIHLFGWVTRYRDPCVQEERDFHHLLSLELGENFLQNRGILIVTLKDNFDRDYEETQLSFVEWKDQQKYFFKDLCNMCNGRILPFDNRSRPSAQTDSLFNLIWTLASNLLDVAASSQRSDDRYTSSAHKQYPPKLPRVSEADRYPLSSTYDRSKSHTHSHKSMESKDDKVQKLRENIDSLIDILTDANLSKKISALESLLLKVRSSKDKAEEKTHRQLKREIKRKIKDCEFFKSQDKSTCKYLQKLKEQYPSKLPRVSEADRYPLSSTDDRSKSHTHSHKSMESKDDKVQNLREDIDSLIDILTDANLSKKISALESLLLKVRSSQDKAEKKTRRALEREIERKIKDCEVSNSGDKNTCMYLQKLKEEMDC</sequence>
<evidence type="ECO:0000256" key="1">
    <source>
        <dbReference type="ARBA" id="ARBA00008535"/>
    </source>
</evidence>
<organism evidence="6 7">
    <name type="scientific">Plakobranchus ocellatus</name>
    <dbReference type="NCBI Taxonomy" id="259542"/>
    <lineage>
        <taxon>Eukaryota</taxon>
        <taxon>Metazoa</taxon>
        <taxon>Spiralia</taxon>
        <taxon>Lophotrochozoa</taxon>
        <taxon>Mollusca</taxon>
        <taxon>Gastropoda</taxon>
        <taxon>Heterobranchia</taxon>
        <taxon>Euthyneura</taxon>
        <taxon>Panpulmonata</taxon>
        <taxon>Sacoglossa</taxon>
        <taxon>Placobranchoidea</taxon>
        <taxon>Plakobranchidae</taxon>
        <taxon>Plakobranchus</taxon>
    </lineage>
</organism>
<dbReference type="InterPro" id="IPR006703">
    <property type="entry name" value="G_AIG1"/>
</dbReference>
<proteinExistence type="inferred from homology"/>
<reference evidence="6 7" key="1">
    <citation type="journal article" date="2021" name="Elife">
        <title>Chloroplast acquisition without the gene transfer in kleptoplastic sea slugs, Plakobranchus ocellatus.</title>
        <authorList>
            <person name="Maeda T."/>
            <person name="Takahashi S."/>
            <person name="Yoshida T."/>
            <person name="Shimamura S."/>
            <person name="Takaki Y."/>
            <person name="Nagai Y."/>
            <person name="Toyoda A."/>
            <person name="Suzuki Y."/>
            <person name="Arimoto A."/>
            <person name="Ishii H."/>
            <person name="Satoh N."/>
            <person name="Nishiyama T."/>
            <person name="Hasebe M."/>
            <person name="Maruyama T."/>
            <person name="Minagawa J."/>
            <person name="Obokata J."/>
            <person name="Shigenobu S."/>
        </authorList>
    </citation>
    <scope>NUCLEOTIDE SEQUENCE [LARGE SCALE GENOMIC DNA]</scope>
</reference>
<dbReference type="GO" id="GO:0005525">
    <property type="term" value="F:GTP binding"/>
    <property type="evidence" value="ECO:0007669"/>
    <property type="project" value="UniProtKB-KW"/>
</dbReference>
<feature type="compositionally biased region" description="Basic and acidic residues" evidence="4">
    <location>
        <begin position="374"/>
        <end position="394"/>
    </location>
</feature>
<evidence type="ECO:0000313" key="7">
    <source>
        <dbReference type="Proteomes" id="UP000735302"/>
    </source>
</evidence>
<dbReference type="AlphaFoldDB" id="A0AAV3ZNM7"/>
<dbReference type="PANTHER" id="PTHR10903:SF184">
    <property type="entry name" value="GTP-BINDING PROTEIN A"/>
    <property type="match status" value="1"/>
</dbReference>
<dbReference type="InterPro" id="IPR027417">
    <property type="entry name" value="P-loop_NTPase"/>
</dbReference>
<keyword evidence="3" id="KW-0342">GTP-binding</keyword>
<comment type="caution">
    <text evidence="6">The sequence shown here is derived from an EMBL/GenBank/DDBJ whole genome shotgun (WGS) entry which is preliminary data.</text>
</comment>
<name>A0AAV3ZNM7_9GAST</name>
<accession>A0AAV3ZNM7</accession>
<evidence type="ECO:0000256" key="3">
    <source>
        <dbReference type="ARBA" id="ARBA00023134"/>
    </source>
</evidence>
<dbReference type="PANTHER" id="PTHR10903">
    <property type="entry name" value="GTPASE, IMAP FAMILY MEMBER-RELATED"/>
    <property type="match status" value="1"/>
</dbReference>
<feature type="region of interest" description="Disordered" evidence="4">
    <location>
        <begin position="268"/>
        <end position="290"/>
    </location>
</feature>
<gene>
    <name evidence="6" type="ORF">PoB_002275700</name>
</gene>
<keyword evidence="7" id="KW-1185">Reference proteome</keyword>
<dbReference type="Pfam" id="PF04548">
    <property type="entry name" value="AIG1"/>
    <property type="match status" value="1"/>
</dbReference>
<evidence type="ECO:0000256" key="4">
    <source>
        <dbReference type="SAM" id="MobiDB-lite"/>
    </source>
</evidence>
<dbReference type="SUPFAM" id="SSF52540">
    <property type="entry name" value="P-loop containing nucleoside triphosphate hydrolases"/>
    <property type="match status" value="1"/>
</dbReference>
<dbReference type="EMBL" id="BLXT01002664">
    <property type="protein sequence ID" value="GFN96251.1"/>
    <property type="molecule type" value="Genomic_DNA"/>
</dbReference>
<evidence type="ECO:0000259" key="5">
    <source>
        <dbReference type="PROSITE" id="PS51720"/>
    </source>
</evidence>
<feature type="compositionally biased region" description="Basic and acidic residues" evidence="4">
    <location>
        <begin position="401"/>
        <end position="410"/>
    </location>
</feature>
<dbReference type="Proteomes" id="UP000735302">
    <property type="component" value="Unassembled WGS sequence"/>
</dbReference>
<keyword evidence="2" id="KW-0547">Nucleotide-binding</keyword>
<dbReference type="PROSITE" id="PS51720">
    <property type="entry name" value="G_AIG1"/>
    <property type="match status" value="1"/>
</dbReference>
<evidence type="ECO:0000256" key="2">
    <source>
        <dbReference type="ARBA" id="ARBA00022741"/>
    </source>
</evidence>
<dbReference type="InterPro" id="IPR045058">
    <property type="entry name" value="GIMA/IAN/Toc"/>
</dbReference>
<comment type="similarity">
    <text evidence="1">Belongs to the TRAFAC class TrmE-Era-EngA-EngB-Septin-like GTPase superfamily. AIG1/Toc34/Toc159-like paraseptin GTPase family. IAN subfamily.</text>
</comment>